<dbReference type="Proteomes" id="UP000469194">
    <property type="component" value="Unassembled WGS sequence"/>
</dbReference>
<feature type="compositionally biased region" description="Basic and acidic residues" evidence="1">
    <location>
        <begin position="878"/>
        <end position="887"/>
    </location>
</feature>
<keyword evidence="5" id="KW-1185">Reference proteome</keyword>
<evidence type="ECO:0000313" key="4">
    <source>
        <dbReference type="EMBL" id="NEG89823.1"/>
    </source>
</evidence>
<dbReference type="RefSeq" id="WP_163231487.1">
    <property type="nucleotide sequence ID" value="NZ_WHZW01000014.1"/>
</dbReference>
<accession>A0A6N9Z6T9</accession>
<feature type="region of interest" description="Disordered" evidence="1">
    <location>
        <begin position="868"/>
        <end position="887"/>
    </location>
</feature>
<sequence>MKDSWRKIAAMTAATAALAGVQPAMIAVADGGSEKGVARIQSDTGTDARTDATVRVLTVAGRKVSLGETDSGWVGRVGVDAKKDLPKTDDLFDVIVDPDGVPDQYSLKYDAKQSAEYATATDTLGVIHREGTMTFVGQRDQDDKPTVLTVAYSYDDGHAANADGHGFTWNEAKQRWETSWRVDWDKGLAPSLTEVSLDDGSSTSPLPVKWKVSNDNGTLTATASMEGTFSDDAGDHAYSITLDALRPALQTRTVTRDGGEPLRLTEMDGVWTGSMPADTKGDAPDSLTVIAGMEGQKDREYTLKADRSGTNATQSRLGVIAYSGSIAYANEYERTRVSMPVSYERGKSAEAVFDGRQIEFRRADDGTWHANLTGSLDRSDKPTVDVMSLNGQDMKIDWDKDVKTTVGEATVIHSLTGHLSGTISVDGIEQRWSVDFTSTRTEGRVSALNVLQRNADGSTTSHPVEGFDPSKTDYTLTLPADSATGSYSLGYASASDTDKVTEGKPIAPSLDGSTRVLKITLNGVTYTVRVAFAKPQSQPSNTAARLKGIYVNYDGTTGKGTLIEGWNPDVLSYTLHVPADAKGVYVLPEAPDGVNVKAADVIQSGWSTTQRWISVAGDQSRVYQVTVVRDHDTPTADEAFQPGKPADSDGMTQTQNRAETNLVSHGWTDAKGAYHTENGDSYRIEEGGSFAYASYAGQTVSVSTEKISPMNYRYTLSVLAPDGATFAQHTYTVTYITETTTTAMLSGILVNNEPVEGFKPQETEYTVTVGNLDHWTVVPQFDKQSGMSVTTSRDKATARITVTSADGLNKRAYTVHAKLDAAKAGGAGADGAQLDNLPSTGSAFRLPVIMGGTLLATGLALLLTAASHMRSNRRRPRHGEPRRASRA</sequence>
<evidence type="ECO:0000313" key="5">
    <source>
        <dbReference type="Proteomes" id="UP000469194"/>
    </source>
</evidence>
<evidence type="ECO:0000256" key="1">
    <source>
        <dbReference type="SAM" id="MobiDB-lite"/>
    </source>
</evidence>
<feature type="transmembrane region" description="Helical" evidence="2">
    <location>
        <begin position="846"/>
        <end position="867"/>
    </location>
</feature>
<dbReference type="AlphaFoldDB" id="A0A6N9Z6T9"/>
<proteinExistence type="predicted"/>
<keyword evidence="3" id="KW-0732">Signal</keyword>
<organism evidence="4 5">
    <name type="scientific">Bifidobacterium aerophilum</name>
    <dbReference type="NCBI Taxonomy" id="1798155"/>
    <lineage>
        <taxon>Bacteria</taxon>
        <taxon>Bacillati</taxon>
        <taxon>Actinomycetota</taxon>
        <taxon>Actinomycetes</taxon>
        <taxon>Bifidobacteriales</taxon>
        <taxon>Bifidobacteriaceae</taxon>
        <taxon>Bifidobacterium</taxon>
    </lineage>
</organism>
<gene>
    <name evidence="4" type="ORF">GFD25_07485</name>
</gene>
<feature type="chain" id="PRO_5039276090" description="Cell surface protein" evidence="3">
    <location>
        <begin position="20"/>
        <end position="887"/>
    </location>
</feature>
<evidence type="ECO:0000256" key="2">
    <source>
        <dbReference type="SAM" id="Phobius"/>
    </source>
</evidence>
<name>A0A6N9Z6T9_9BIFI</name>
<evidence type="ECO:0000256" key="3">
    <source>
        <dbReference type="SAM" id="SignalP"/>
    </source>
</evidence>
<dbReference type="EMBL" id="WHZW01000014">
    <property type="protein sequence ID" value="NEG89823.1"/>
    <property type="molecule type" value="Genomic_DNA"/>
</dbReference>
<reference evidence="4 5" key="1">
    <citation type="submission" date="2019-10" db="EMBL/GenBank/DDBJ databases">
        <title>Bifidobacterium from non-human primates.</title>
        <authorList>
            <person name="Modesto M."/>
        </authorList>
    </citation>
    <scope>NUCLEOTIDE SEQUENCE [LARGE SCALE GENOMIC DNA]</scope>
    <source>
        <strain evidence="4 5">TRE17</strain>
    </source>
</reference>
<evidence type="ECO:0008006" key="6">
    <source>
        <dbReference type="Google" id="ProtNLM"/>
    </source>
</evidence>
<keyword evidence="2" id="KW-0472">Membrane</keyword>
<feature type="signal peptide" evidence="3">
    <location>
        <begin position="1"/>
        <end position="19"/>
    </location>
</feature>
<keyword evidence="2" id="KW-0812">Transmembrane</keyword>
<protein>
    <recommendedName>
        <fullName evidence="6">Cell surface protein</fullName>
    </recommendedName>
</protein>
<comment type="caution">
    <text evidence="4">The sequence shown here is derived from an EMBL/GenBank/DDBJ whole genome shotgun (WGS) entry which is preliminary data.</text>
</comment>
<keyword evidence="2" id="KW-1133">Transmembrane helix</keyword>